<organism evidence="2 3">
    <name type="scientific">Tribonema minus</name>
    <dbReference type="NCBI Taxonomy" id="303371"/>
    <lineage>
        <taxon>Eukaryota</taxon>
        <taxon>Sar</taxon>
        <taxon>Stramenopiles</taxon>
        <taxon>Ochrophyta</taxon>
        <taxon>PX clade</taxon>
        <taxon>Xanthophyceae</taxon>
        <taxon>Tribonematales</taxon>
        <taxon>Tribonemataceae</taxon>
        <taxon>Tribonema</taxon>
    </lineage>
</organism>
<protein>
    <submittedName>
        <fullName evidence="2">Uncharacterized protein</fullName>
    </submittedName>
</protein>
<evidence type="ECO:0000313" key="3">
    <source>
        <dbReference type="Proteomes" id="UP000664859"/>
    </source>
</evidence>
<feature type="compositionally biased region" description="Low complexity" evidence="1">
    <location>
        <begin position="39"/>
        <end position="48"/>
    </location>
</feature>
<sequence>MRQQRSGGQRTVRHRLPRRQRRRRRWPGGRRQQRRAVVGRRQWPQRQWLQPQQRCELALWRRDTRAAPARRRRRERRNSCDAERNLKAARSSFAAPSPMAGGVSSGGRRWGRCDRRMPSPDGEGATSCQPHRPPSTR</sequence>
<reference evidence="2" key="1">
    <citation type="submission" date="2021-02" db="EMBL/GenBank/DDBJ databases">
        <title>First Annotated Genome of the Yellow-green Alga Tribonema minus.</title>
        <authorList>
            <person name="Mahan K.M."/>
        </authorList>
    </citation>
    <scope>NUCLEOTIDE SEQUENCE</scope>
    <source>
        <strain evidence="2">UTEX B ZZ1240</strain>
    </source>
</reference>
<feature type="compositionally biased region" description="Basic and acidic residues" evidence="1">
    <location>
        <begin position="77"/>
        <end position="86"/>
    </location>
</feature>
<evidence type="ECO:0000256" key="1">
    <source>
        <dbReference type="SAM" id="MobiDB-lite"/>
    </source>
</evidence>
<comment type="caution">
    <text evidence="2">The sequence shown here is derived from an EMBL/GenBank/DDBJ whole genome shotgun (WGS) entry which is preliminary data.</text>
</comment>
<feature type="region of interest" description="Disordered" evidence="1">
    <location>
        <begin position="1"/>
        <end position="48"/>
    </location>
</feature>
<dbReference type="AlphaFoldDB" id="A0A836CFL0"/>
<gene>
    <name evidence="2" type="ORF">JKP88DRAFT_245260</name>
</gene>
<accession>A0A836CFL0</accession>
<name>A0A836CFL0_9STRA</name>
<feature type="compositionally biased region" description="Basic residues" evidence="1">
    <location>
        <begin position="11"/>
        <end position="38"/>
    </location>
</feature>
<proteinExistence type="predicted"/>
<feature type="region of interest" description="Disordered" evidence="1">
    <location>
        <begin position="62"/>
        <end position="137"/>
    </location>
</feature>
<keyword evidence="3" id="KW-1185">Reference proteome</keyword>
<evidence type="ECO:0000313" key="2">
    <source>
        <dbReference type="EMBL" id="KAG5183398.1"/>
    </source>
</evidence>
<dbReference type="Proteomes" id="UP000664859">
    <property type="component" value="Unassembled WGS sequence"/>
</dbReference>
<dbReference type="EMBL" id="JAFCMP010000212">
    <property type="protein sequence ID" value="KAG5183398.1"/>
    <property type="molecule type" value="Genomic_DNA"/>
</dbReference>